<keyword evidence="2" id="KW-1185">Reference proteome</keyword>
<dbReference type="Proteomes" id="UP000005239">
    <property type="component" value="Unassembled WGS sequence"/>
</dbReference>
<dbReference type="PANTHER" id="PTHR23017">
    <property type="entry name" value="SERPENTINE RECEPTOR, CLASS X"/>
    <property type="match status" value="1"/>
</dbReference>
<organism evidence="1 2">
    <name type="scientific">Pristionchus pacificus</name>
    <name type="common">Parasitic nematode worm</name>
    <dbReference type="NCBI Taxonomy" id="54126"/>
    <lineage>
        <taxon>Eukaryota</taxon>
        <taxon>Metazoa</taxon>
        <taxon>Ecdysozoa</taxon>
        <taxon>Nematoda</taxon>
        <taxon>Chromadorea</taxon>
        <taxon>Rhabditida</taxon>
        <taxon>Rhabditina</taxon>
        <taxon>Diplogasteromorpha</taxon>
        <taxon>Diplogasteroidea</taxon>
        <taxon>Neodiplogasteridae</taxon>
        <taxon>Pristionchus</taxon>
    </lineage>
</organism>
<gene>
    <name evidence="1" type="primary">WBGene00272513</name>
</gene>
<name>A0A2A6C2K9_PRIPA</name>
<dbReference type="InterPro" id="IPR019430">
    <property type="entry name" value="7TM_GPCR_serpentine_rcpt_Srx"/>
</dbReference>
<dbReference type="EnsemblMetazoa" id="PPA34144.1">
    <property type="protein sequence ID" value="PPA34144.1"/>
    <property type="gene ID" value="WBGene00272513"/>
</dbReference>
<evidence type="ECO:0000313" key="1">
    <source>
        <dbReference type="EnsemblMetazoa" id="PPA34144.1"/>
    </source>
</evidence>
<dbReference type="AlphaFoldDB" id="A0A2A6C2K9"/>
<protein>
    <submittedName>
        <fullName evidence="1">G protein-coupled receptor</fullName>
    </submittedName>
</protein>
<reference evidence="1" key="2">
    <citation type="submission" date="2022-06" db="UniProtKB">
        <authorList>
            <consortium name="EnsemblMetazoa"/>
        </authorList>
    </citation>
    <scope>IDENTIFICATION</scope>
    <source>
        <strain evidence="1">PS312</strain>
    </source>
</reference>
<evidence type="ECO:0000313" key="2">
    <source>
        <dbReference type="Proteomes" id="UP000005239"/>
    </source>
</evidence>
<dbReference type="Pfam" id="PF10328">
    <property type="entry name" value="7TM_GPCR_Srx"/>
    <property type="match status" value="1"/>
</dbReference>
<reference evidence="2" key="1">
    <citation type="journal article" date="2008" name="Nat. Genet.">
        <title>The Pristionchus pacificus genome provides a unique perspective on nematode lifestyle and parasitism.</title>
        <authorList>
            <person name="Dieterich C."/>
            <person name="Clifton S.W."/>
            <person name="Schuster L.N."/>
            <person name="Chinwalla A."/>
            <person name="Delehaunty K."/>
            <person name="Dinkelacker I."/>
            <person name="Fulton L."/>
            <person name="Fulton R."/>
            <person name="Godfrey J."/>
            <person name="Minx P."/>
            <person name="Mitreva M."/>
            <person name="Roeseler W."/>
            <person name="Tian H."/>
            <person name="Witte H."/>
            <person name="Yang S.P."/>
            <person name="Wilson R.K."/>
            <person name="Sommer R.J."/>
        </authorList>
    </citation>
    <scope>NUCLEOTIDE SEQUENCE [LARGE SCALE GENOMIC DNA]</scope>
    <source>
        <strain evidence="2">PS312</strain>
    </source>
</reference>
<sequence length="213" mass="24352">MICDIVKIFLTTAFALIPDEYVPAQESRTAITVTVTCEIFYFSSCLMHVLFAIHRIIFIVFPKRKEVWGSYTNHAIAVCVAFAVVKSFLTQMLDKDLYLMFDRKVMSWLFTMTPKTNLYKNIKMSLSYAEVVVVFILDAISFAQLTKLKKKISSSIWDANNSAEAKLVVQSLLQCWPTLTLVFFYFHVLPTLEDGFLIFLCSLTWNISSGMDG</sequence>
<dbReference type="OrthoDB" id="5825164at2759"/>
<proteinExistence type="predicted"/>
<accession>A0A2A6C2K9</accession>
<accession>A0A8R1UPY6</accession>
<dbReference type="PANTHER" id="PTHR23017:SF3">
    <property type="entry name" value="G-PROTEIN COUPLED RECEPTORS FAMILY 1 PROFILE DOMAIN-CONTAINING PROTEIN"/>
    <property type="match status" value="1"/>
</dbReference>